<keyword evidence="3" id="KW-1185">Reference proteome</keyword>
<accession>A0A2A6BT19</accession>
<evidence type="ECO:0000313" key="2">
    <source>
        <dbReference type="EnsemblMetazoa" id="PPA33776.1"/>
    </source>
</evidence>
<sequence length="170" mass="19164">MSNYRDDVCVDGEASETDDEDTHPRSSKTMQSSYRDDNCVDGEASETDDEEESGRGAGHNASTSRPNHLDVSGIPIIEKIEDLPPSHPFLTTTWRAMTVAADNQRVKNRRKHLVEARKVEKEVEKRFAALQHSGRAIRPATDALLNIEVMFEKLAQNCDEILKNRRNEIS</sequence>
<dbReference type="Proteomes" id="UP000005239">
    <property type="component" value="Unassembled WGS sequence"/>
</dbReference>
<accession>A0A8R1UJH1</accession>
<feature type="region of interest" description="Disordered" evidence="1">
    <location>
        <begin position="1"/>
        <end position="69"/>
    </location>
</feature>
<reference evidence="3" key="1">
    <citation type="journal article" date="2008" name="Nat. Genet.">
        <title>The Pristionchus pacificus genome provides a unique perspective on nematode lifestyle and parasitism.</title>
        <authorList>
            <person name="Dieterich C."/>
            <person name="Clifton S.W."/>
            <person name="Schuster L.N."/>
            <person name="Chinwalla A."/>
            <person name="Delehaunty K."/>
            <person name="Dinkelacker I."/>
            <person name="Fulton L."/>
            <person name="Fulton R."/>
            <person name="Godfrey J."/>
            <person name="Minx P."/>
            <person name="Mitreva M."/>
            <person name="Roeseler W."/>
            <person name="Tian H."/>
            <person name="Witte H."/>
            <person name="Yang S.P."/>
            <person name="Wilson R.K."/>
            <person name="Sommer R.J."/>
        </authorList>
    </citation>
    <scope>NUCLEOTIDE SEQUENCE [LARGE SCALE GENOMIC DNA]</scope>
    <source>
        <strain evidence="3">PS312</strain>
    </source>
</reference>
<feature type="compositionally biased region" description="Acidic residues" evidence="1">
    <location>
        <begin position="39"/>
        <end position="52"/>
    </location>
</feature>
<organism evidence="2 3">
    <name type="scientific">Pristionchus pacificus</name>
    <name type="common">Parasitic nematode worm</name>
    <dbReference type="NCBI Taxonomy" id="54126"/>
    <lineage>
        <taxon>Eukaryota</taxon>
        <taxon>Metazoa</taxon>
        <taxon>Ecdysozoa</taxon>
        <taxon>Nematoda</taxon>
        <taxon>Chromadorea</taxon>
        <taxon>Rhabditida</taxon>
        <taxon>Rhabditina</taxon>
        <taxon>Diplogasteromorpha</taxon>
        <taxon>Diplogasteroidea</taxon>
        <taxon>Neodiplogasteridae</taxon>
        <taxon>Pristionchus</taxon>
    </lineage>
</organism>
<dbReference type="EnsemblMetazoa" id="PPA33776.1">
    <property type="protein sequence ID" value="PPA33776.1"/>
    <property type="gene ID" value="WBGene00272145"/>
</dbReference>
<dbReference type="Pfam" id="PF15753">
    <property type="entry name" value="BLOC1S3"/>
    <property type="match status" value="1"/>
</dbReference>
<dbReference type="InterPro" id="IPR017245">
    <property type="entry name" value="BLOC-1_complex_su-3"/>
</dbReference>
<gene>
    <name evidence="2" type="primary">WBGene00272145</name>
</gene>
<reference evidence="2" key="2">
    <citation type="submission" date="2022-06" db="UniProtKB">
        <authorList>
            <consortium name="EnsemblMetazoa"/>
        </authorList>
    </citation>
    <scope>IDENTIFICATION</scope>
    <source>
        <strain evidence="2">PS312</strain>
    </source>
</reference>
<evidence type="ECO:0000256" key="1">
    <source>
        <dbReference type="SAM" id="MobiDB-lite"/>
    </source>
</evidence>
<name>A0A2A6BT19_PRIPA</name>
<evidence type="ECO:0000313" key="3">
    <source>
        <dbReference type="Proteomes" id="UP000005239"/>
    </source>
</evidence>
<protein>
    <submittedName>
        <fullName evidence="2">Biogenesis of lysosome-related organelles complex 1 subunit 3</fullName>
    </submittedName>
</protein>
<dbReference type="AlphaFoldDB" id="A0A2A6BT19"/>
<feature type="compositionally biased region" description="Acidic residues" evidence="1">
    <location>
        <begin position="9"/>
        <end position="21"/>
    </location>
</feature>
<proteinExistence type="predicted"/>